<feature type="coiled-coil region" evidence="1">
    <location>
        <begin position="76"/>
        <end position="103"/>
    </location>
</feature>
<feature type="transmembrane region" description="Helical" evidence="2">
    <location>
        <begin position="59"/>
        <end position="76"/>
    </location>
</feature>
<proteinExistence type="predicted"/>
<dbReference type="AlphaFoldDB" id="A0A812SLE8"/>
<evidence type="ECO:0000256" key="1">
    <source>
        <dbReference type="SAM" id="Coils"/>
    </source>
</evidence>
<reference evidence="3" key="1">
    <citation type="submission" date="2021-02" db="EMBL/GenBank/DDBJ databases">
        <authorList>
            <person name="Dougan E. K."/>
            <person name="Rhodes N."/>
            <person name="Thang M."/>
            <person name="Chan C."/>
        </authorList>
    </citation>
    <scope>NUCLEOTIDE SEQUENCE</scope>
</reference>
<keyword evidence="2" id="KW-0812">Transmembrane</keyword>
<keyword evidence="4" id="KW-1185">Reference proteome</keyword>
<dbReference type="Proteomes" id="UP000604046">
    <property type="component" value="Unassembled WGS sequence"/>
</dbReference>
<dbReference type="OrthoDB" id="431206at2759"/>
<sequence length="168" mass="18817">MAKQQMQVLPADLVSSTCVPISGPHTEEGRLASTSKGRVTREMTSRVAGWKGLTLPQKLIYSSAVVNLGVLSFVWVKRQMKMADKEQKEVEELQATMAEISTETWSENSRYRCFFAAQQYYLLNANGPEEETDKGARHLLDVLAQCREDLYKKIPKDTPASRPSSMAS</sequence>
<accession>A0A812SLE8</accession>
<evidence type="ECO:0000313" key="4">
    <source>
        <dbReference type="Proteomes" id="UP000604046"/>
    </source>
</evidence>
<evidence type="ECO:0000256" key="2">
    <source>
        <dbReference type="SAM" id="Phobius"/>
    </source>
</evidence>
<organism evidence="3 4">
    <name type="scientific">Symbiodinium natans</name>
    <dbReference type="NCBI Taxonomy" id="878477"/>
    <lineage>
        <taxon>Eukaryota</taxon>
        <taxon>Sar</taxon>
        <taxon>Alveolata</taxon>
        <taxon>Dinophyceae</taxon>
        <taxon>Suessiales</taxon>
        <taxon>Symbiodiniaceae</taxon>
        <taxon>Symbiodinium</taxon>
    </lineage>
</organism>
<protein>
    <submittedName>
        <fullName evidence="3">Ercc6l protein</fullName>
    </submittedName>
</protein>
<name>A0A812SLE8_9DINO</name>
<gene>
    <name evidence="3" type="primary">ercc6l</name>
    <name evidence="3" type="ORF">SNAT2548_LOCUS27168</name>
</gene>
<comment type="caution">
    <text evidence="3">The sequence shown here is derived from an EMBL/GenBank/DDBJ whole genome shotgun (WGS) entry which is preliminary data.</text>
</comment>
<keyword evidence="2" id="KW-0472">Membrane</keyword>
<keyword evidence="2" id="KW-1133">Transmembrane helix</keyword>
<evidence type="ECO:0000313" key="3">
    <source>
        <dbReference type="EMBL" id="CAE7484073.1"/>
    </source>
</evidence>
<keyword evidence="1" id="KW-0175">Coiled coil</keyword>
<dbReference type="EMBL" id="CAJNDS010002457">
    <property type="protein sequence ID" value="CAE7484073.1"/>
    <property type="molecule type" value="Genomic_DNA"/>
</dbReference>